<dbReference type="RefSeq" id="WP_207541771.1">
    <property type="nucleotide sequence ID" value="NZ_JAFNAA010000004.1"/>
</dbReference>
<dbReference type="AlphaFoldDB" id="A0A8I2B4J6"/>
<proteinExistence type="predicted"/>
<dbReference type="Pfam" id="PF03597">
    <property type="entry name" value="FixS"/>
    <property type="match status" value="1"/>
</dbReference>
<organism evidence="3 4">
    <name type="scientific">Plesiomonas shigelloides</name>
    <name type="common">Aeromonas shigelloides</name>
    <dbReference type="NCBI Taxonomy" id="703"/>
    <lineage>
        <taxon>Bacteria</taxon>
        <taxon>Pseudomonadati</taxon>
        <taxon>Pseudomonadota</taxon>
        <taxon>Gammaproteobacteria</taxon>
        <taxon>Enterobacterales</taxon>
        <taxon>Enterobacteriaceae</taxon>
        <taxon>Plesiomonas</taxon>
    </lineage>
</organism>
<evidence type="ECO:0000313" key="4">
    <source>
        <dbReference type="Proteomes" id="UP000664658"/>
    </source>
</evidence>
<feature type="compositionally biased region" description="Basic and acidic residues" evidence="1">
    <location>
        <begin position="60"/>
        <end position="75"/>
    </location>
</feature>
<protein>
    <submittedName>
        <fullName evidence="3">Cbb3-type cytochrome oxidase assembly protein CcoS</fullName>
    </submittedName>
</protein>
<evidence type="ECO:0000256" key="2">
    <source>
        <dbReference type="SAM" id="Phobius"/>
    </source>
</evidence>
<feature type="region of interest" description="Disordered" evidence="1">
    <location>
        <begin position="45"/>
        <end position="75"/>
    </location>
</feature>
<dbReference type="Proteomes" id="UP000664658">
    <property type="component" value="Unassembled WGS sequence"/>
</dbReference>
<evidence type="ECO:0000256" key="1">
    <source>
        <dbReference type="SAM" id="MobiDB-lite"/>
    </source>
</evidence>
<gene>
    <name evidence="3" type="primary">ccoS</name>
    <name evidence="3" type="ORF">J2R62_05245</name>
</gene>
<comment type="caution">
    <text evidence="3">The sequence shown here is derived from an EMBL/GenBank/DDBJ whole genome shotgun (WGS) entry which is preliminary data.</text>
</comment>
<dbReference type="PANTHER" id="PTHR41532:SF1">
    <property type="entry name" value="FIXS PROTEIN"/>
    <property type="match status" value="1"/>
</dbReference>
<sequence>MDIIYVLVPIAMLFVLVAVLVFLWAVKSEQFEDLNRQGMQILFEEDEQPSAARPAAANKPDSKTQSKKPDQGPLA</sequence>
<evidence type="ECO:0000313" key="3">
    <source>
        <dbReference type="EMBL" id="MBO1107638.1"/>
    </source>
</evidence>
<feature type="transmembrane region" description="Helical" evidence="2">
    <location>
        <begin position="6"/>
        <end position="26"/>
    </location>
</feature>
<dbReference type="EMBL" id="JAFNAA010000004">
    <property type="protein sequence ID" value="MBO1107638.1"/>
    <property type="molecule type" value="Genomic_DNA"/>
</dbReference>
<dbReference type="InterPro" id="IPR004714">
    <property type="entry name" value="Cyt_oxidase_maturation_cbb3"/>
</dbReference>
<keyword evidence="2" id="KW-0812">Transmembrane</keyword>
<dbReference type="PANTHER" id="PTHR41532">
    <property type="entry name" value="FIXS PROTEIN"/>
    <property type="match status" value="1"/>
</dbReference>
<reference evidence="3" key="1">
    <citation type="submission" date="2021-03" db="EMBL/GenBank/DDBJ databases">
        <title>Plesiomonas shigelloides zfcc0051, isolated from zebrafish feces.</title>
        <authorList>
            <person name="Vanderhoek Z."/>
            <person name="Gaulke C."/>
        </authorList>
    </citation>
    <scope>NUCLEOTIDE SEQUENCE</scope>
    <source>
        <strain evidence="3">Zfcc0051</strain>
    </source>
</reference>
<name>A0A8I2B4J6_PLESH</name>
<keyword evidence="2" id="KW-1133">Transmembrane helix</keyword>
<dbReference type="NCBIfam" id="TIGR00847">
    <property type="entry name" value="ccoS"/>
    <property type="match status" value="1"/>
</dbReference>
<keyword evidence="2" id="KW-0472">Membrane</keyword>
<accession>A0A8I2B4J6</accession>